<reference evidence="1" key="1">
    <citation type="submission" date="2020-04" db="EMBL/GenBank/DDBJ databases">
        <authorList>
            <person name="Broberg M."/>
        </authorList>
    </citation>
    <scope>NUCLEOTIDE SEQUENCE</scope>
</reference>
<evidence type="ECO:0000313" key="2">
    <source>
        <dbReference type="Proteomes" id="UP000836387"/>
    </source>
</evidence>
<gene>
    <name evidence="1" type="ORF">CRV2_00005127</name>
</gene>
<evidence type="ECO:0000313" key="1">
    <source>
        <dbReference type="EMBL" id="CAG9946247.1"/>
    </source>
</evidence>
<protein>
    <submittedName>
        <fullName evidence="1">Uncharacterized protein</fullName>
    </submittedName>
</protein>
<keyword evidence="2" id="KW-1185">Reference proteome</keyword>
<accession>A0ACA9U082</accession>
<dbReference type="EMBL" id="CADEHS020000010">
    <property type="protein sequence ID" value="CAG9946247.1"/>
    <property type="molecule type" value="Genomic_DNA"/>
</dbReference>
<proteinExistence type="predicted"/>
<dbReference type="Proteomes" id="UP000836387">
    <property type="component" value="Unassembled WGS sequence"/>
</dbReference>
<name>A0ACA9U082_BIOOC</name>
<organism evidence="1 2">
    <name type="scientific">Clonostachys rosea f. rosea IK726</name>
    <dbReference type="NCBI Taxonomy" id="1349383"/>
    <lineage>
        <taxon>Eukaryota</taxon>
        <taxon>Fungi</taxon>
        <taxon>Dikarya</taxon>
        <taxon>Ascomycota</taxon>
        <taxon>Pezizomycotina</taxon>
        <taxon>Sordariomycetes</taxon>
        <taxon>Hypocreomycetidae</taxon>
        <taxon>Hypocreales</taxon>
        <taxon>Bionectriaceae</taxon>
        <taxon>Clonostachys</taxon>
    </lineage>
</organism>
<reference evidence="1" key="2">
    <citation type="submission" date="2021-10" db="EMBL/GenBank/DDBJ databases">
        <authorList>
            <person name="Piombo E."/>
        </authorList>
    </citation>
    <scope>NUCLEOTIDE SEQUENCE</scope>
</reference>
<sequence length="85" mass="9207">MAVLVNNSGRDHRIGARLLQYGDQFRVLPHSRVPTDGKIIDGATEIDGSMPTREATPTLEKIDDLVVAGTINSDGTILVQLEHEA</sequence>
<comment type="caution">
    <text evidence="1">The sequence shown here is derived from an EMBL/GenBank/DDBJ whole genome shotgun (WGS) entry which is preliminary data.</text>
</comment>